<dbReference type="NCBIfam" id="TIGR01391">
    <property type="entry name" value="dnaG"/>
    <property type="match status" value="1"/>
</dbReference>
<dbReference type="InterPro" id="IPR002694">
    <property type="entry name" value="Znf_CHC2"/>
</dbReference>
<keyword evidence="5 12" id="KW-0235">DNA replication</keyword>
<dbReference type="FunFam" id="3.90.580.10:FF:000001">
    <property type="entry name" value="DNA primase"/>
    <property type="match status" value="1"/>
</dbReference>
<feature type="compositionally biased region" description="Basic and acidic residues" evidence="15">
    <location>
        <begin position="497"/>
        <end position="518"/>
    </location>
</feature>
<evidence type="ECO:0000313" key="18">
    <source>
        <dbReference type="Proteomes" id="UP000002482"/>
    </source>
</evidence>
<feature type="compositionally biased region" description="Low complexity" evidence="15">
    <location>
        <begin position="446"/>
        <end position="463"/>
    </location>
</feature>
<proteinExistence type="inferred from homology"/>
<evidence type="ECO:0000256" key="12">
    <source>
        <dbReference type="HAMAP-Rule" id="MF_00974"/>
    </source>
</evidence>
<dbReference type="AlphaFoldDB" id="F0Q296"/>
<keyword evidence="8 12" id="KW-0862">Zinc</keyword>
<keyword evidence="4 12" id="KW-0548">Nucleotidyltransferase</keyword>
<reference evidence="17" key="1">
    <citation type="submission" date="2011-02" db="EMBL/GenBank/DDBJ databases">
        <title>Complete sequence of Acidovorax avenae subsp. avenae ATCC 19860.</title>
        <authorList>
            <consortium name="US DOE Joint Genome Institute"/>
            <person name="Lucas S."/>
            <person name="Copeland A."/>
            <person name="Lapidus A."/>
            <person name="Cheng J.-F."/>
            <person name="Goodwin L."/>
            <person name="Pitluck S."/>
            <person name="Chertkov O."/>
            <person name="Held B."/>
            <person name="Detter J.C."/>
            <person name="Han C."/>
            <person name="Tapia R."/>
            <person name="Land M."/>
            <person name="Hauser L."/>
            <person name="Kyrpides N."/>
            <person name="Ivanova N."/>
            <person name="Ovchinnikova G."/>
            <person name="Pagani I."/>
            <person name="Gordon S."/>
            <person name="Woyke T."/>
        </authorList>
    </citation>
    <scope>NUCLEOTIDE SEQUENCE</scope>
    <source>
        <strain evidence="17">ATCC 19860</strain>
    </source>
</reference>
<dbReference type="InterPro" id="IPR006295">
    <property type="entry name" value="DNA_primase_DnaG"/>
</dbReference>
<keyword evidence="1 12" id="KW-0240">DNA-directed RNA polymerase</keyword>
<dbReference type="HOGENOM" id="CLU_013501_5_4_4"/>
<evidence type="ECO:0000256" key="2">
    <source>
        <dbReference type="ARBA" id="ARBA00022515"/>
    </source>
</evidence>
<keyword evidence="3 12" id="KW-0808">Transferase</keyword>
<dbReference type="Gene3D" id="3.40.1360.10">
    <property type="match status" value="1"/>
</dbReference>
<comment type="subunit">
    <text evidence="12">Monomer. Interacts with DnaB.</text>
</comment>
<comment type="function">
    <text evidence="12 13">RNA polymerase that catalyzes the synthesis of short RNA molecules used as primers for DNA polymerase during DNA replication.</text>
</comment>
<dbReference type="InterPro" id="IPR019475">
    <property type="entry name" value="DNA_primase_DnaB-bd"/>
</dbReference>
<dbReference type="GO" id="GO:0006269">
    <property type="term" value="P:DNA replication, synthesis of primer"/>
    <property type="evidence" value="ECO:0007669"/>
    <property type="project" value="UniProtKB-UniRule"/>
</dbReference>
<dbReference type="RefSeq" id="WP_013593894.1">
    <property type="nucleotide sequence ID" value="NC_015138.1"/>
</dbReference>
<dbReference type="InterPro" id="IPR034151">
    <property type="entry name" value="TOPRIM_DnaG_bac"/>
</dbReference>
<dbReference type="SMART" id="SM00400">
    <property type="entry name" value="ZnF_CHCC"/>
    <property type="match status" value="1"/>
</dbReference>
<evidence type="ECO:0000256" key="1">
    <source>
        <dbReference type="ARBA" id="ARBA00022478"/>
    </source>
</evidence>
<dbReference type="OrthoDB" id="9803773at2"/>
<dbReference type="Gene3D" id="1.20.50.20">
    <property type="entry name" value="DnaG, RNA polymerase domain, helical bundle"/>
    <property type="match status" value="1"/>
</dbReference>
<dbReference type="GO" id="GO:0003899">
    <property type="term" value="F:DNA-directed RNA polymerase activity"/>
    <property type="evidence" value="ECO:0007669"/>
    <property type="project" value="UniProtKB-UniRule"/>
</dbReference>
<dbReference type="GO" id="GO:0008270">
    <property type="term" value="F:zinc ion binding"/>
    <property type="evidence" value="ECO:0007669"/>
    <property type="project" value="UniProtKB-UniRule"/>
</dbReference>
<dbReference type="PANTHER" id="PTHR30313">
    <property type="entry name" value="DNA PRIMASE"/>
    <property type="match status" value="1"/>
</dbReference>
<evidence type="ECO:0000256" key="7">
    <source>
        <dbReference type="ARBA" id="ARBA00022771"/>
    </source>
</evidence>
<dbReference type="HAMAP" id="MF_00974">
    <property type="entry name" value="DNA_primase_DnaG"/>
    <property type="match status" value="1"/>
</dbReference>
<dbReference type="GO" id="GO:0005737">
    <property type="term" value="C:cytoplasm"/>
    <property type="evidence" value="ECO:0007669"/>
    <property type="project" value="TreeGrafter"/>
</dbReference>
<evidence type="ECO:0000256" key="8">
    <source>
        <dbReference type="ARBA" id="ARBA00022833"/>
    </source>
</evidence>
<keyword evidence="6 12" id="KW-0479">Metal-binding</keyword>
<dbReference type="InterPro" id="IPR050219">
    <property type="entry name" value="DnaG_primase"/>
</dbReference>
<dbReference type="GeneID" id="34236849"/>
<dbReference type="SUPFAM" id="SSF57783">
    <property type="entry name" value="Zinc beta-ribbon"/>
    <property type="match status" value="1"/>
</dbReference>
<feature type="domain" description="Toprim" evidence="16">
    <location>
        <begin position="258"/>
        <end position="340"/>
    </location>
</feature>
<dbReference type="Pfam" id="PF13155">
    <property type="entry name" value="Toprim_2"/>
    <property type="match status" value="1"/>
</dbReference>
<dbReference type="Pfam" id="PF08275">
    <property type="entry name" value="DNAG_N"/>
    <property type="match status" value="1"/>
</dbReference>
<evidence type="ECO:0000256" key="11">
    <source>
        <dbReference type="ARBA" id="ARBA00023163"/>
    </source>
</evidence>
<comment type="domain">
    <text evidence="12">Contains an N-terminal zinc-binding domain, a central core domain that contains the primase activity, and a C-terminal DnaB-binding domain.</text>
</comment>
<evidence type="ECO:0000256" key="6">
    <source>
        <dbReference type="ARBA" id="ARBA00022723"/>
    </source>
</evidence>
<dbReference type="InterPro" id="IPR036977">
    <property type="entry name" value="DNA_primase_Znf_CHC2"/>
</dbReference>
<dbReference type="CDD" id="cd03364">
    <property type="entry name" value="TOPRIM_DnaG_primases"/>
    <property type="match status" value="1"/>
</dbReference>
<dbReference type="FunFam" id="3.40.1360.10:FF:000002">
    <property type="entry name" value="DNA primase"/>
    <property type="match status" value="1"/>
</dbReference>
<dbReference type="Pfam" id="PF10410">
    <property type="entry name" value="DnaB_bind"/>
    <property type="match status" value="1"/>
</dbReference>
<dbReference type="Proteomes" id="UP000002482">
    <property type="component" value="Chromosome"/>
</dbReference>
<evidence type="ECO:0000256" key="5">
    <source>
        <dbReference type="ARBA" id="ARBA00022705"/>
    </source>
</evidence>
<keyword evidence="10 12" id="KW-0238">DNA-binding</keyword>
<comment type="catalytic activity">
    <reaction evidence="12">
        <text>ssDNA + n NTP = ssDNA/pppN(pN)n-1 hybrid + (n-1) diphosphate.</text>
        <dbReference type="EC" id="2.7.7.101"/>
    </reaction>
</comment>
<evidence type="ECO:0000256" key="13">
    <source>
        <dbReference type="PIRNR" id="PIRNR002811"/>
    </source>
</evidence>
<feature type="zinc finger region" description="CHC2-type" evidence="12 14">
    <location>
        <begin position="38"/>
        <end position="62"/>
    </location>
</feature>
<dbReference type="EMBL" id="CP002521">
    <property type="protein sequence ID" value="ADX45368.1"/>
    <property type="molecule type" value="Genomic_DNA"/>
</dbReference>
<evidence type="ECO:0000256" key="15">
    <source>
        <dbReference type="SAM" id="MobiDB-lite"/>
    </source>
</evidence>
<evidence type="ECO:0000313" key="17">
    <source>
        <dbReference type="EMBL" id="ADX45368.1"/>
    </source>
</evidence>
<dbReference type="Gene3D" id="3.90.580.10">
    <property type="entry name" value="Zinc finger, CHC2-type domain"/>
    <property type="match status" value="1"/>
</dbReference>
<dbReference type="Pfam" id="PF01807">
    <property type="entry name" value="Zn_ribbon_DnaG"/>
    <property type="match status" value="1"/>
</dbReference>
<evidence type="ECO:0000256" key="9">
    <source>
        <dbReference type="ARBA" id="ARBA00022842"/>
    </source>
</evidence>
<dbReference type="GO" id="GO:1990077">
    <property type="term" value="C:primosome complex"/>
    <property type="evidence" value="ECO:0007669"/>
    <property type="project" value="UniProtKB-KW"/>
</dbReference>
<evidence type="ECO:0000256" key="4">
    <source>
        <dbReference type="ARBA" id="ARBA00022695"/>
    </source>
</evidence>
<sequence length="679" mass="73841">MSIPQSFIQELLSRVDVVDVVGRYVQLKKGGANFMGLCPFHGEKSPSFSVSPSKQFYHCFGCGKNGNAISFLMEHAGMGFVEAVQDLAQQVGLQVPQDDVSPQERERAAAQRQKQATLTDVLEKAGEAYRRHLRESQRAIAYFKGRGVSGAVAKRYGLGYAPEGWRTLASVFPEYDNPLLHESGLVIVNEEDGKRYDRFRDRVMFPIRNVKGECIGFGGRVLGDDKPKYLNSPETPVFHKGRELYGLFEARTAIREHGYALVTEGYMDVVALAQLGFPNAVATLGTACTPEHVHKLFRFTDTVVFSFDGDAAGRRAARKALDGALPYATDTRSVKFLFLPAEHDPDSFVRAHGTDAFARHVQGAMPLSRFLVEAASEGCDLGLAEGRARMAANARPLWTALPDGALKRQLLGELAELAQLTSADLSDLWNQAAAQDAGRHGGGGARPQSAAAQGAPAADDAPPWGGPPDGGGWAPARDDGYGHGQGGSMGTGSPRPWRKDGGDWKGKGKWRGRGEDQRPPQPPLPSTPAAGRDDHAARLLLSHTEFLEDLSHEDHATLCALPAPHGALFTWLEAQWHEHGPQAWAVLRESLRGHDAEALAVRVMTGSHAQTEGDAAELRTELRDLLDRMLMEDIKRQEKELILQAATDPSALEKYRALQQRRQALLGIAPANLKKAGGL</sequence>
<dbReference type="SUPFAM" id="SSF56731">
    <property type="entry name" value="DNA primase core"/>
    <property type="match status" value="1"/>
</dbReference>
<feature type="region of interest" description="Disordered" evidence="15">
    <location>
        <begin position="436"/>
        <end position="531"/>
    </location>
</feature>
<gene>
    <name evidence="12" type="primary">dnaG</name>
    <name evidence="17" type="ordered locus">Acav_1446</name>
</gene>
<dbReference type="KEGG" id="aaa:Acav_1446"/>
<keyword evidence="7 12" id="KW-0863">Zinc-finger</keyword>
<dbReference type="GO" id="GO:0003677">
    <property type="term" value="F:DNA binding"/>
    <property type="evidence" value="ECO:0007669"/>
    <property type="project" value="UniProtKB-KW"/>
</dbReference>
<keyword evidence="11 12" id="KW-0804">Transcription</keyword>
<dbReference type="Gene3D" id="3.90.980.10">
    <property type="entry name" value="DNA primase, catalytic core, N-terminal domain"/>
    <property type="match status" value="1"/>
</dbReference>
<name>F0Q296_PARA1</name>
<dbReference type="SMART" id="SM00493">
    <property type="entry name" value="TOPRIM"/>
    <property type="match status" value="1"/>
</dbReference>
<keyword evidence="2 12" id="KW-0639">Primosome</keyword>
<evidence type="ECO:0000256" key="14">
    <source>
        <dbReference type="PIRSR" id="PIRSR002811-1"/>
    </source>
</evidence>
<dbReference type="InterPro" id="IPR037068">
    <property type="entry name" value="DNA_primase_core_N_sf"/>
</dbReference>
<dbReference type="InterPro" id="IPR006171">
    <property type="entry name" value="TOPRIM_dom"/>
</dbReference>
<comment type="similarity">
    <text evidence="12 13">Belongs to the DnaG primase family.</text>
</comment>
<dbReference type="PROSITE" id="PS50880">
    <property type="entry name" value="TOPRIM"/>
    <property type="match status" value="1"/>
</dbReference>
<dbReference type="PANTHER" id="PTHR30313:SF2">
    <property type="entry name" value="DNA PRIMASE"/>
    <property type="match status" value="1"/>
</dbReference>
<organism evidence="17 18">
    <name type="scientific">Paracidovorax avenae (strain ATCC 19860 / DSM 7227 / CCUG 15838 / JCM 20985 / LMG 2117 / NCPPB 1011)</name>
    <name type="common">Acidovorax avenae</name>
    <dbReference type="NCBI Taxonomy" id="643561"/>
    <lineage>
        <taxon>Bacteria</taxon>
        <taxon>Pseudomonadati</taxon>
        <taxon>Pseudomonadota</taxon>
        <taxon>Betaproteobacteria</taxon>
        <taxon>Burkholderiales</taxon>
        <taxon>Comamonadaceae</taxon>
        <taxon>Paracidovorax</taxon>
    </lineage>
</organism>
<dbReference type="GO" id="GO:0000428">
    <property type="term" value="C:DNA-directed RNA polymerase complex"/>
    <property type="evidence" value="ECO:0007669"/>
    <property type="project" value="UniProtKB-KW"/>
</dbReference>
<comment type="cofactor">
    <cofactor evidence="12 13 14">
        <name>Zn(2+)</name>
        <dbReference type="ChEBI" id="CHEBI:29105"/>
    </cofactor>
    <text evidence="12 13 14">Binds 1 zinc ion per monomer.</text>
</comment>
<evidence type="ECO:0000256" key="10">
    <source>
        <dbReference type="ARBA" id="ARBA00023125"/>
    </source>
</evidence>
<evidence type="ECO:0000259" key="16">
    <source>
        <dbReference type="PROSITE" id="PS50880"/>
    </source>
</evidence>
<accession>F0Q296</accession>
<keyword evidence="9" id="KW-0460">Magnesium</keyword>
<dbReference type="InterPro" id="IPR030846">
    <property type="entry name" value="DnaG_bac"/>
</dbReference>
<protein>
    <recommendedName>
        <fullName evidence="12 13">DNA primase</fullName>
        <ecNumber evidence="12">2.7.7.101</ecNumber>
    </recommendedName>
</protein>
<evidence type="ECO:0000256" key="3">
    <source>
        <dbReference type="ARBA" id="ARBA00022679"/>
    </source>
</evidence>
<dbReference type="InterPro" id="IPR013264">
    <property type="entry name" value="DNAG_N"/>
</dbReference>
<dbReference type="PIRSF" id="PIRSF002811">
    <property type="entry name" value="DnaG"/>
    <property type="match status" value="1"/>
</dbReference>
<keyword evidence="18" id="KW-1185">Reference proteome</keyword>
<dbReference type="EC" id="2.7.7.101" evidence="12"/>